<accession>A0A1R2B832</accession>
<feature type="coiled-coil region" evidence="1">
    <location>
        <begin position="38"/>
        <end position="76"/>
    </location>
</feature>
<organism evidence="2 3">
    <name type="scientific">Stentor coeruleus</name>
    <dbReference type="NCBI Taxonomy" id="5963"/>
    <lineage>
        <taxon>Eukaryota</taxon>
        <taxon>Sar</taxon>
        <taxon>Alveolata</taxon>
        <taxon>Ciliophora</taxon>
        <taxon>Postciliodesmatophora</taxon>
        <taxon>Heterotrichea</taxon>
        <taxon>Heterotrichida</taxon>
        <taxon>Stentoridae</taxon>
        <taxon>Stentor</taxon>
    </lineage>
</organism>
<dbReference type="AlphaFoldDB" id="A0A1R2B832"/>
<gene>
    <name evidence="2" type="ORF">SteCoe_28514</name>
</gene>
<name>A0A1R2B832_9CILI</name>
<comment type="caution">
    <text evidence="2">The sequence shown here is derived from an EMBL/GenBank/DDBJ whole genome shotgun (WGS) entry which is preliminary data.</text>
</comment>
<evidence type="ECO:0000313" key="3">
    <source>
        <dbReference type="Proteomes" id="UP000187209"/>
    </source>
</evidence>
<reference evidence="2 3" key="1">
    <citation type="submission" date="2016-11" db="EMBL/GenBank/DDBJ databases">
        <title>The macronuclear genome of Stentor coeruleus: a giant cell with tiny introns.</title>
        <authorList>
            <person name="Slabodnick M."/>
            <person name="Ruby J.G."/>
            <person name="Reiff S.B."/>
            <person name="Swart E.C."/>
            <person name="Gosai S."/>
            <person name="Prabakaran S."/>
            <person name="Witkowska E."/>
            <person name="Larue G.E."/>
            <person name="Fisher S."/>
            <person name="Freeman R.M."/>
            <person name="Gunawardena J."/>
            <person name="Chu W."/>
            <person name="Stover N.A."/>
            <person name="Gregory B.D."/>
            <person name="Nowacki M."/>
            <person name="Derisi J."/>
            <person name="Roy S.W."/>
            <person name="Marshall W.F."/>
            <person name="Sood P."/>
        </authorList>
    </citation>
    <scope>NUCLEOTIDE SEQUENCE [LARGE SCALE GENOMIC DNA]</scope>
    <source>
        <strain evidence="2">WM001</strain>
    </source>
</reference>
<dbReference type="Proteomes" id="UP000187209">
    <property type="component" value="Unassembled WGS sequence"/>
</dbReference>
<keyword evidence="1" id="KW-0175">Coiled coil</keyword>
<dbReference type="EMBL" id="MPUH01000862">
    <property type="protein sequence ID" value="OMJ72922.1"/>
    <property type="molecule type" value="Genomic_DNA"/>
</dbReference>
<proteinExistence type="predicted"/>
<sequence>MDNSFKPSTSERINISETIESHLKKIDKQISTKLAMQTTKLNTKIEKIEDEMKDFKNATLEEIANLNSKFQSLNIEKILESFKIDIKKEINDEISRPLEYELKENFKTMNLLDQQIKVQSWNIESSFKEFNCRFEVHREKICKIENIATEFAKEANQIVINEIEQIKKYMKKAKEKIKKVYWNFSFEKDDLIKEMKDKDLEREVEHNNAVQNIVKYKQDIEKITKGLGTQSNLQMQRLDITISQFQSQMENLKCEVLISQRECYEDAKNELIKIFKKDFMTIEDKLRWLPSNMQDISNMTPIEARLYTIETRIKNEENNRIVHMNDMIKGIRNVEISGSYIKTQGKKHREKSRIEFQSARSVTPVPAATKICKSPGGMRLLTSNSNHRIMRKIENLDGSISLAKTKAL</sequence>
<evidence type="ECO:0000256" key="1">
    <source>
        <dbReference type="SAM" id="Coils"/>
    </source>
</evidence>
<protein>
    <submittedName>
        <fullName evidence="2">Uncharacterized protein</fullName>
    </submittedName>
</protein>
<feature type="coiled-coil region" evidence="1">
    <location>
        <begin position="235"/>
        <end position="262"/>
    </location>
</feature>
<evidence type="ECO:0000313" key="2">
    <source>
        <dbReference type="EMBL" id="OMJ72922.1"/>
    </source>
</evidence>
<keyword evidence="3" id="KW-1185">Reference proteome</keyword>